<organism evidence="5 6">
    <name type="scientific">Pseudonocardia alaniniphila</name>
    <dbReference type="NCBI Taxonomy" id="75291"/>
    <lineage>
        <taxon>Bacteria</taxon>
        <taxon>Bacillati</taxon>
        <taxon>Actinomycetota</taxon>
        <taxon>Actinomycetes</taxon>
        <taxon>Pseudonocardiales</taxon>
        <taxon>Pseudonocardiaceae</taxon>
        <taxon>Pseudonocardia</taxon>
    </lineage>
</organism>
<dbReference type="InterPro" id="IPR000683">
    <property type="entry name" value="Gfo/Idh/MocA-like_OxRdtase_N"/>
</dbReference>
<dbReference type="EMBL" id="JAKXMK010000039">
    <property type="protein sequence ID" value="MCH6171073.1"/>
    <property type="molecule type" value="Genomic_DNA"/>
</dbReference>
<evidence type="ECO:0000313" key="6">
    <source>
        <dbReference type="Proteomes" id="UP001299970"/>
    </source>
</evidence>
<dbReference type="Proteomes" id="UP001299970">
    <property type="component" value="Unassembled WGS sequence"/>
</dbReference>
<evidence type="ECO:0000256" key="2">
    <source>
        <dbReference type="ARBA" id="ARBA00023002"/>
    </source>
</evidence>
<evidence type="ECO:0000259" key="3">
    <source>
        <dbReference type="Pfam" id="PF01408"/>
    </source>
</evidence>
<dbReference type="PANTHER" id="PTHR42840">
    <property type="entry name" value="NAD(P)-BINDING ROSSMANN-FOLD SUPERFAMILY PROTEIN-RELATED"/>
    <property type="match status" value="1"/>
</dbReference>
<dbReference type="Gene3D" id="3.30.360.10">
    <property type="entry name" value="Dihydrodipicolinate Reductase, domain 2"/>
    <property type="match status" value="1"/>
</dbReference>
<feature type="domain" description="GFO/IDH/MocA-like oxidoreductase" evidence="4">
    <location>
        <begin position="133"/>
        <end position="250"/>
    </location>
</feature>
<dbReference type="InterPro" id="IPR036291">
    <property type="entry name" value="NAD(P)-bd_dom_sf"/>
</dbReference>
<comment type="similarity">
    <text evidence="1">Belongs to the Gfo/Idh/MocA family.</text>
</comment>
<dbReference type="Gene3D" id="3.40.50.720">
    <property type="entry name" value="NAD(P)-binding Rossmann-like Domain"/>
    <property type="match status" value="1"/>
</dbReference>
<dbReference type="SUPFAM" id="SSF51735">
    <property type="entry name" value="NAD(P)-binding Rossmann-fold domains"/>
    <property type="match status" value="1"/>
</dbReference>
<evidence type="ECO:0000313" key="5">
    <source>
        <dbReference type="EMBL" id="MCH6171073.1"/>
    </source>
</evidence>
<feature type="domain" description="Gfo/Idh/MocA-like oxidoreductase N-terminal" evidence="3">
    <location>
        <begin position="6"/>
        <end position="124"/>
    </location>
</feature>
<keyword evidence="6" id="KW-1185">Reference proteome</keyword>
<accession>A0ABS9TRN0</accession>
<dbReference type="RefSeq" id="WP_241041877.1">
    <property type="nucleotide sequence ID" value="NZ_BAAAJF010000069.1"/>
</dbReference>
<dbReference type="Pfam" id="PF01408">
    <property type="entry name" value="GFO_IDH_MocA"/>
    <property type="match status" value="1"/>
</dbReference>
<protein>
    <submittedName>
        <fullName evidence="5">Gfo/Idh/MocA family oxidoreductase</fullName>
    </submittedName>
</protein>
<dbReference type="SUPFAM" id="SSF55347">
    <property type="entry name" value="Glyceraldehyde-3-phosphate dehydrogenase-like, C-terminal domain"/>
    <property type="match status" value="1"/>
</dbReference>
<name>A0ABS9TRN0_9PSEU</name>
<dbReference type="Pfam" id="PF22725">
    <property type="entry name" value="GFO_IDH_MocA_C3"/>
    <property type="match status" value="1"/>
</dbReference>
<keyword evidence="2" id="KW-0560">Oxidoreductase</keyword>
<gene>
    <name evidence="5" type="ORF">MMF94_35675</name>
</gene>
<reference evidence="5 6" key="1">
    <citation type="submission" date="2022-03" db="EMBL/GenBank/DDBJ databases">
        <title>Pseudonocardia alaer sp. nov., a novel actinomycete isolated from reed forest soil.</title>
        <authorList>
            <person name="Wang L."/>
        </authorList>
    </citation>
    <scope>NUCLEOTIDE SEQUENCE [LARGE SCALE GENOMIC DNA]</scope>
    <source>
        <strain evidence="5 6">Y-16303</strain>
    </source>
</reference>
<evidence type="ECO:0000259" key="4">
    <source>
        <dbReference type="Pfam" id="PF22725"/>
    </source>
</evidence>
<dbReference type="InterPro" id="IPR055170">
    <property type="entry name" value="GFO_IDH_MocA-like_dom"/>
</dbReference>
<sequence>MSRRVGVGLAGLGRMGRIHARNLASRCASARLTCLYDADTTVARQLAEQLEVPWTASFDELLADEGVEAVAIATSTGSHAELAVAAAAAGKHVFCEKPISLDRDTTLAVIDAVARAGVVFQVGFHRRSDPDWVAAAQRIQAGELGAVTLFRTSLRDMTSPPPAYLTGSGGFFVDVTVHDLDVARWLVGEVVEVSAHGAASDPAFAALGDIDTAVVVLRFENGALGVIDNSRSARYGYECSTEVMGSAATVRIDAPRRRHYEWRTPGLASHEMPRDFEERYPEAYTDELDAFGRCVRDGGAPRVTGHDALAAFDLARAARRSWETGLPVGVKPQRTPQGVLYELEEPQK</sequence>
<dbReference type="PANTHER" id="PTHR42840:SF3">
    <property type="entry name" value="BINDING ROSSMANN FOLD OXIDOREDUCTASE, PUTATIVE (AFU_ORTHOLOGUE AFUA_2G10240)-RELATED"/>
    <property type="match status" value="1"/>
</dbReference>
<proteinExistence type="inferred from homology"/>
<comment type="caution">
    <text evidence="5">The sequence shown here is derived from an EMBL/GenBank/DDBJ whole genome shotgun (WGS) entry which is preliminary data.</text>
</comment>
<evidence type="ECO:0000256" key="1">
    <source>
        <dbReference type="ARBA" id="ARBA00010928"/>
    </source>
</evidence>